<comment type="caution">
    <text evidence="1">The sequence shown here is derived from an EMBL/GenBank/DDBJ whole genome shotgun (WGS) entry which is preliminary data.</text>
</comment>
<accession>J3A1K8</accession>
<evidence type="ECO:0000313" key="1">
    <source>
        <dbReference type="EMBL" id="EJN59173.1"/>
    </source>
</evidence>
<gene>
    <name evidence="1" type="ORF">HSB1_25940</name>
</gene>
<organism evidence="1 2">
    <name type="scientific">Halogranum salarium B-1</name>
    <dbReference type="NCBI Taxonomy" id="1210908"/>
    <lineage>
        <taxon>Archaea</taxon>
        <taxon>Methanobacteriati</taxon>
        <taxon>Methanobacteriota</taxon>
        <taxon>Stenosarchaea group</taxon>
        <taxon>Halobacteria</taxon>
        <taxon>Halobacteriales</taxon>
        <taxon>Haloferacaceae</taxon>
    </lineage>
</organism>
<dbReference type="eggNOG" id="arCOG06818">
    <property type="taxonomic scope" value="Archaea"/>
</dbReference>
<proteinExistence type="predicted"/>
<protein>
    <submittedName>
        <fullName evidence="1">Uncharacterized protein</fullName>
    </submittedName>
</protein>
<name>J3A1K8_9EURY</name>
<dbReference type="EMBL" id="ALJD01000006">
    <property type="protein sequence ID" value="EJN59173.1"/>
    <property type="molecule type" value="Genomic_DNA"/>
</dbReference>
<dbReference type="Proteomes" id="UP000007813">
    <property type="component" value="Unassembled WGS sequence"/>
</dbReference>
<dbReference type="AlphaFoldDB" id="J3A1K8"/>
<reference evidence="1 2" key="1">
    <citation type="journal article" date="2012" name="J. Bacteriol.">
        <title>Draft Genome Sequence of the Extremely Halophilic Archaeon Halogranum salarium B-1T.</title>
        <authorList>
            <person name="Kim K.K."/>
            <person name="Lee K.C."/>
            <person name="Lee J.S."/>
        </authorList>
    </citation>
    <scope>NUCLEOTIDE SEQUENCE [LARGE SCALE GENOMIC DNA]</scope>
    <source>
        <strain evidence="1 2">B-1</strain>
    </source>
</reference>
<dbReference type="RefSeq" id="WP_009375103.1">
    <property type="nucleotide sequence ID" value="NZ_ALJD01000006.1"/>
</dbReference>
<sequence>MRTSTTVSVFLAVVLLATGSAFLLLDFHAGQSNTTLSSTVAANAIDNATTRSEAGLYLYSGDDELDRRLVVALAEQGIEATPVSTLEAQYDRPVLYVATNSVNYTYSPVAPRGGVSWEYGYAADGNATIARSLVESDSFVVVVRDTPPADADYRYYLHGELTNTDESSGVYSLPAYRNHLTIGAAESTATSLAEQFRLRAQQLDSRTV</sequence>
<evidence type="ECO:0000313" key="2">
    <source>
        <dbReference type="Proteomes" id="UP000007813"/>
    </source>
</evidence>